<dbReference type="Proteomes" id="UP000297762">
    <property type="component" value="Unassembled WGS sequence"/>
</dbReference>
<accession>A0A4R9K741</accession>
<sequence>MTGRIDSLHWFLRPFPYGKSPTKPNGSKRRKVHFLQKQRSAEANNQFFYNTITANEKLKFFIS</sequence>
<organism evidence="1 2">
    <name type="scientific">Leptospira sarikeiensis</name>
    <dbReference type="NCBI Taxonomy" id="2484943"/>
    <lineage>
        <taxon>Bacteria</taxon>
        <taxon>Pseudomonadati</taxon>
        <taxon>Spirochaetota</taxon>
        <taxon>Spirochaetia</taxon>
        <taxon>Leptospirales</taxon>
        <taxon>Leptospiraceae</taxon>
        <taxon>Leptospira</taxon>
    </lineage>
</organism>
<keyword evidence="2" id="KW-1185">Reference proteome</keyword>
<proteinExistence type="predicted"/>
<name>A0A4R9K741_9LEPT</name>
<evidence type="ECO:0000313" key="1">
    <source>
        <dbReference type="EMBL" id="TGL60414.1"/>
    </source>
</evidence>
<dbReference type="AlphaFoldDB" id="A0A4R9K741"/>
<protein>
    <submittedName>
        <fullName evidence="1">Uncharacterized protein</fullName>
    </submittedName>
</protein>
<comment type="caution">
    <text evidence="1">The sequence shown here is derived from an EMBL/GenBank/DDBJ whole genome shotgun (WGS) entry which is preliminary data.</text>
</comment>
<evidence type="ECO:0000313" key="2">
    <source>
        <dbReference type="Proteomes" id="UP000297762"/>
    </source>
</evidence>
<reference evidence="1" key="1">
    <citation type="journal article" date="2019" name="PLoS Negl. Trop. Dis.">
        <title>Revisiting the worldwide diversity of Leptospira species in the environment.</title>
        <authorList>
            <person name="Vincent A.T."/>
            <person name="Schiettekatte O."/>
            <person name="Bourhy P."/>
            <person name="Veyrier F.J."/>
            <person name="Picardeau M."/>
        </authorList>
    </citation>
    <scope>NUCLEOTIDE SEQUENCE [LARGE SCALE GENOMIC DNA]</scope>
    <source>
        <strain evidence="1">201702455</strain>
    </source>
</reference>
<dbReference type="EMBL" id="RQGF01000028">
    <property type="protein sequence ID" value="TGL60414.1"/>
    <property type="molecule type" value="Genomic_DNA"/>
</dbReference>
<gene>
    <name evidence="1" type="ORF">EHQ64_11250</name>
</gene>